<feature type="domain" description="Fe2OG dioxygenase" evidence="7">
    <location>
        <begin position="866"/>
        <end position="953"/>
    </location>
</feature>
<evidence type="ECO:0000313" key="9">
    <source>
        <dbReference type="Proteomes" id="UP000023152"/>
    </source>
</evidence>
<name>X6M4D6_RETFI</name>
<dbReference type="GO" id="GO:0031418">
    <property type="term" value="F:L-ascorbic acid binding"/>
    <property type="evidence" value="ECO:0007669"/>
    <property type="project" value="InterPro"/>
</dbReference>
<comment type="cofactor">
    <cofactor evidence="1">
        <name>L-ascorbate</name>
        <dbReference type="ChEBI" id="CHEBI:38290"/>
    </cofactor>
</comment>
<dbReference type="PROSITE" id="PS50088">
    <property type="entry name" value="ANK_REPEAT"/>
    <property type="match status" value="1"/>
</dbReference>
<comment type="caution">
    <text evidence="8">The sequence shown here is derived from an EMBL/GenBank/DDBJ whole genome shotgun (WGS) entry which is preliminary data.</text>
</comment>
<protein>
    <recommendedName>
        <fullName evidence="7">Fe2OG dioxygenase domain-containing protein</fullName>
    </recommendedName>
</protein>
<dbReference type="GO" id="GO:0051213">
    <property type="term" value="F:dioxygenase activity"/>
    <property type="evidence" value="ECO:0007669"/>
    <property type="project" value="UniProtKB-KW"/>
</dbReference>
<accession>X6M4D6</accession>
<dbReference type="Proteomes" id="UP000023152">
    <property type="component" value="Unassembled WGS sequence"/>
</dbReference>
<proteinExistence type="predicted"/>
<evidence type="ECO:0000256" key="3">
    <source>
        <dbReference type="ARBA" id="ARBA00022964"/>
    </source>
</evidence>
<dbReference type="OrthoDB" id="69177at2759"/>
<dbReference type="SMART" id="SM00248">
    <property type="entry name" value="ANK"/>
    <property type="match status" value="4"/>
</dbReference>
<evidence type="ECO:0000256" key="2">
    <source>
        <dbReference type="ARBA" id="ARBA00022723"/>
    </source>
</evidence>
<dbReference type="InterPro" id="IPR005123">
    <property type="entry name" value="Oxoglu/Fe-dep_dioxygenase_dom"/>
</dbReference>
<dbReference type="GO" id="GO:0016705">
    <property type="term" value="F:oxidoreductase activity, acting on paired donors, with incorporation or reduction of molecular oxygen"/>
    <property type="evidence" value="ECO:0007669"/>
    <property type="project" value="InterPro"/>
</dbReference>
<dbReference type="Gene3D" id="2.60.120.620">
    <property type="entry name" value="q2cbj1_9rhob like domain"/>
    <property type="match status" value="1"/>
</dbReference>
<dbReference type="InterPro" id="IPR002110">
    <property type="entry name" value="Ankyrin_rpt"/>
</dbReference>
<dbReference type="GO" id="GO:0005506">
    <property type="term" value="F:iron ion binding"/>
    <property type="evidence" value="ECO:0007669"/>
    <property type="project" value="InterPro"/>
</dbReference>
<evidence type="ECO:0000313" key="8">
    <source>
        <dbReference type="EMBL" id="ETO08853.1"/>
    </source>
</evidence>
<gene>
    <name evidence="8" type="ORF">RFI_28536</name>
</gene>
<keyword evidence="6" id="KW-0040">ANK repeat</keyword>
<dbReference type="EMBL" id="ASPP01024628">
    <property type="protein sequence ID" value="ETO08853.1"/>
    <property type="molecule type" value="Genomic_DNA"/>
</dbReference>
<keyword evidence="4" id="KW-0560">Oxidoreductase</keyword>
<dbReference type="AlphaFoldDB" id="X6M4D6"/>
<organism evidence="8 9">
    <name type="scientific">Reticulomyxa filosa</name>
    <dbReference type="NCBI Taxonomy" id="46433"/>
    <lineage>
        <taxon>Eukaryota</taxon>
        <taxon>Sar</taxon>
        <taxon>Rhizaria</taxon>
        <taxon>Retaria</taxon>
        <taxon>Foraminifera</taxon>
        <taxon>Monothalamids</taxon>
        <taxon>Reticulomyxidae</taxon>
        <taxon>Reticulomyxa</taxon>
    </lineage>
</organism>
<evidence type="ECO:0000256" key="6">
    <source>
        <dbReference type="PROSITE-ProRule" id="PRU00023"/>
    </source>
</evidence>
<dbReference type="InterPro" id="IPR036770">
    <property type="entry name" value="Ankyrin_rpt-contain_sf"/>
</dbReference>
<evidence type="ECO:0000256" key="5">
    <source>
        <dbReference type="ARBA" id="ARBA00023004"/>
    </source>
</evidence>
<keyword evidence="2" id="KW-0479">Metal-binding</keyword>
<feature type="repeat" description="ANK" evidence="6">
    <location>
        <begin position="668"/>
        <end position="690"/>
    </location>
</feature>
<evidence type="ECO:0000259" key="7">
    <source>
        <dbReference type="PROSITE" id="PS51471"/>
    </source>
</evidence>
<dbReference type="SUPFAM" id="SSF51197">
    <property type="entry name" value="Clavaminate synthase-like"/>
    <property type="match status" value="1"/>
</dbReference>
<keyword evidence="3" id="KW-0223">Dioxygenase</keyword>
<dbReference type="InterPro" id="IPR006620">
    <property type="entry name" value="Pro_4_hyd_alph"/>
</dbReference>
<dbReference type="SUPFAM" id="SSF48403">
    <property type="entry name" value="Ankyrin repeat"/>
    <property type="match status" value="1"/>
</dbReference>
<dbReference type="SMART" id="SM00702">
    <property type="entry name" value="P4Hc"/>
    <property type="match status" value="1"/>
</dbReference>
<dbReference type="PROSITE" id="PS50297">
    <property type="entry name" value="ANK_REP_REGION"/>
    <property type="match status" value="1"/>
</dbReference>
<keyword evidence="5" id="KW-0408">Iron</keyword>
<dbReference type="PROSITE" id="PS51471">
    <property type="entry name" value="FE2OG_OXY"/>
    <property type="match status" value="1"/>
</dbReference>
<reference evidence="8 9" key="1">
    <citation type="journal article" date="2013" name="Curr. Biol.">
        <title>The Genome of the Foraminiferan Reticulomyxa filosa.</title>
        <authorList>
            <person name="Glockner G."/>
            <person name="Hulsmann N."/>
            <person name="Schleicher M."/>
            <person name="Noegel A.A."/>
            <person name="Eichinger L."/>
            <person name="Gallinger C."/>
            <person name="Pawlowski J."/>
            <person name="Sierra R."/>
            <person name="Euteneuer U."/>
            <person name="Pillet L."/>
            <person name="Moustafa A."/>
            <person name="Platzer M."/>
            <person name="Groth M."/>
            <person name="Szafranski K."/>
            <person name="Schliwa M."/>
        </authorList>
    </citation>
    <scope>NUCLEOTIDE SEQUENCE [LARGE SCALE GENOMIC DNA]</scope>
</reference>
<evidence type="ECO:0000256" key="1">
    <source>
        <dbReference type="ARBA" id="ARBA00001961"/>
    </source>
</evidence>
<evidence type="ECO:0000256" key="4">
    <source>
        <dbReference type="ARBA" id="ARBA00023002"/>
    </source>
</evidence>
<dbReference type="Gene3D" id="1.25.40.20">
    <property type="entry name" value="Ankyrin repeat-containing domain"/>
    <property type="match status" value="1"/>
</dbReference>
<keyword evidence="9" id="KW-1185">Reference proteome</keyword>
<sequence>MILNNHTFAQLTQVSEKAQQCNTISEKEDSLSPRLVEKKLDLVEETLSSPPAKQITGTGSMHQRELSLLSNPRKRRRYKADHPCFVPNLRDIMTGEYWSHHFQKYIEDHQPSRLKYLYFLLLIDDFYQYRLEPHPQKLAIPNPHNIAFKLFQQVKQKQSQPFSENASPQKVQAQKQAANVTDIITAVDTNKRDSVLQVSCVLQFFYLQKIFFVTKSGQISLVNDEEFSRNVIGLEELRGPKLSMDSSLLPSAPSDLEHASSKNLSSASTMLASLSTLSLRDPEDKGNRQNDKNLERQQLAIELQHLDISFDVFQFWGDTTQSSPLYTFKEYCLILYYNFIRKGSPHLIQLSDKQLIADIEKSFFHIQVDQKDGLVKKTLKSQIPFTVFDKMWLAVFRYVHQVFTDCKKKKKIKIKNNIFFPCFPSYRSQKKNSHCLFCPNVQLIFFVGCNIPLTQKSLFQESLFNLNKKYNLVKVRKTFFKPGNQHLLFSNHNSDFCKKKKKEETRLKLDQRRSGMTNESHLDLAFESDVEFLKKLEERHTLRKESEKKSRSEDEATEDEDPISRIEEYLKSGKSLRDANIKGVSFLMYCCATINEELGCKIIEEGIDVDMMEPWDYGQTPLHVCAQMDMYMLAEKILEKSKEKKEEEEVLQAVTDDMPVQYGMFESGGRTPIHYSAIHGNTNLLKLFLRYIPSERQKTALLQKDMDGNDVWTLALMYKHFDIAKYLMELNCWVAPRDEDASSLSTIDLKAISEKLQLKRNQDSKTTRARFDQYNDDIVANEKNCMRQVFVVKNVLSEQLCKQILHYIGSVNMEWTTTRHRSYATTDIPSYYLDFQFDEWLRQLLRKFLFPSIIEKYHLSKSFEFGFKDLFFVKYSSLGQNHLQLHRDGSFVSFNLLLNDKSDFVGGGTFFQHLDQVVEIQRGQCCIHSGKVLHAGNAITQGERYILVGFLEGKDRSKNSLIK</sequence>